<protein>
    <recommendedName>
        <fullName evidence="1">Spore protein YkvP/CgeB glycosyl transferase-like domain-containing protein</fullName>
    </recommendedName>
</protein>
<dbReference type="InterPro" id="IPR055259">
    <property type="entry name" value="YkvP/CgeB_Glyco_trans-like"/>
</dbReference>
<comment type="caution">
    <text evidence="2">The sequence shown here is derived from an EMBL/GenBank/DDBJ whole genome shotgun (WGS) entry which is preliminary data.</text>
</comment>
<dbReference type="AlphaFoldDB" id="A0A4Z0MM27"/>
<dbReference type="Proteomes" id="UP000298284">
    <property type="component" value="Unassembled WGS sequence"/>
</dbReference>
<feature type="domain" description="Spore protein YkvP/CgeB glycosyl transferase-like" evidence="1">
    <location>
        <begin position="210"/>
        <end position="354"/>
    </location>
</feature>
<proteinExistence type="predicted"/>
<reference evidence="2 3" key="1">
    <citation type="submission" date="2019-04" db="EMBL/GenBank/DDBJ databases">
        <authorList>
            <person name="Feng G."/>
            <person name="Zhang J."/>
            <person name="Zhu H."/>
        </authorList>
    </citation>
    <scope>NUCLEOTIDE SEQUENCE [LARGE SCALE GENOMIC DNA]</scope>
    <source>
        <strain evidence="2 3">JCM 19491</strain>
    </source>
</reference>
<name>A0A4Z0MM27_9BACT</name>
<accession>A0A4Z0MM27</accession>
<dbReference type="RefSeq" id="WP_135530683.1">
    <property type="nucleotide sequence ID" value="NZ_SRKZ01000003.1"/>
</dbReference>
<evidence type="ECO:0000313" key="2">
    <source>
        <dbReference type="EMBL" id="TGD80536.1"/>
    </source>
</evidence>
<dbReference type="EMBL" id="SRKZ01000003">
    <property type="protein sequence ID" value="TGD80536.1"/>
    <property type="molecule type" value="Genomic_DNA"/>
</dbReference>
<gene>
    <name evidence="2" type="ORF">EU557_11940</name>
</gene>
<keyword evidence="3" id="KW-1185">Reference proteome</keyword>
<evidence type="ECO:0000259" key="1">
    <source>
        <dbReference type="Pfam" id="PF13524"/>
    </source>
</evidence>
<dbReference type="Pfam" id="PF13524">
    <property type="entry name" value="Glyco_trans_1_2"/>
    <property type="match status" value="1"/>
</dbReference>
<organism evidence="2 3">
    <name type="scientific">Hymenobacter wooponensis</name>
    <dbReference type="NCBI Taxonomy" id="1525360"/>
    <lineage>
        <taxon>Bacteria</taxon>
        <taxon>Pseudomonadati</taxon>
        <taxon>Bacteroidota</taxon>
        <taxon>Cytophagia</taxon>
        <taxon>Cytophagales</taxon>
        <taxon>Hymenobacteraceae</taxon>
        <taxon>Hymenobacter</taxon>
    </lineage>
</organism>
<dbReference type="OrthoDB" id="9813806at2"/>
<sequence length="373" mass="41352">MKTSKLHIAFFGSSLVSAYWNGAATYYRGIVRALHARGHHVTFYEPDAYDRQQNRDIPDPEYATVVVYEATEDAVHRCLAQAAAEADMIVKASGVGVFDELLEREVAKLRSDDRLVVFWDVDAPATLDRVHANPNDQFLGLIPLYDLVLTYGGGDPVIRAYEALGARQCVPIYNALDTATHYPVAPEERFACDLAFLGNRLPDREARVEEFFLRPAAATPSQTFLIGGSGWADKPMPANVKYVGHVYTNDHNAFNCTPKAVLNISRESMARYGFSPATRVFEAAGAGACIITDYWEGIDMFFEPDQEILVAKDGDDLAAIIATLTPEQARTIGQAAYRKVLAAHTYEHRVEQLEQVLNGEFVKGEVVKDEVVR</sequence>
<dbReference type="SUPFAM" id="SSF53756">
    <property type="entry name" value="UDP-Glycosyltransferase/glycogen phosphorylase"/>
    <property type="match status" value="1"/>
</dbReference>
<evidence type="ECO:0000313" key="3">
    <source>
        <dbReference type="Proteomes" id="UP000298284"/>
    </source>
</evidence>